<keyword evidence="4" id="KW-1185">Reference proteome</keyword>
<proteinExistence type="predicted"/>
<feature type="domain" description="AsmA" evidence="2">
    <location>
        <begin position="4"/>
        <end position="237"/>
    </location>
</feature>
<dbReference type="Proteomes" id="UP001139516">
    <property type="component" value="Unassembled WGS sequence"/>
</dbReference>
<feature type="compositionally biased region" description="Pro residues" evidence="1">
    <location>
        <begin position="40"/>
        <end position="50"/>
    </location>
</feature>
<dbReference type="AlphaFoldDB" id="A0A9X2BYZ9"/>
<dbReference type="GO" id="GO:0005886">
    <property type="term" value="C:plasma membrane"/>
    <property type="evidence" value="ECO:0007669"/>
    <property type="project" value="TreeGrafter"/>
</dbReference>
<feature type="region of interest" description="Disordered" evidence="1">
    <location>
        <begin position="27"/>
        <end position="56"/>
    </location>
</feature>
<dbReference type="PANTHER" id="PTHR30441:SF4">
    <property type="entry name" value="PROTEIN ASMA"/>
    <property type="match status" value="1"/>
</dbReference>
<name>A0A9X2BYZ9_9PROT</name>
<feature type="compositionally biased region" description="Pro residues" evidence="1">
    <location>
        <begin position="355"/>
        <end position="371"/>
    </location>
</feature>
<dbReference type="EMBL" id="JALPRX010000128">
    <property type="protein sequence ID" value="MCK8787529.1"/>
    <property type="molecule type" value="Genomic_DNA"/>
</dbReference>
<organism evidence="3 4">
    <name type="scientific">Roseomonas acroporae</name>
    <dbReference type="NCBI Taxonomy" id="2937791"/>
    <lineage>
        <taxon>Bacteria</taxon>
        <taxon>Pseudomonadati</taxon>
        <taxon>Pseudomonadota</taxon>
        <taxon>Alphaproteobacteria</taxon>
        <taxon>Acetobacterales</taxon>
        <taxon>Roseomonadaceae</taxon>
        <taxon>Roseomonas</taxon>
    </lineage>
</organism>
<reference evidence="3" key="1">
    <citation type="submission" date="2022-04" db="EMBL/GenBank/DDBJ databases">
        <title>Roseomonas acroporae sp. nov., isolated from coral Acropora digitifera.</title>
        <authorList>
            <person name="Sun H."/>
        </authorList>
    </citation>
    <scope>NUCLEOTIDE SEQUENCE</scope>
    <source>
        <strain evidence="3">NAR14</strain>
    </source>
</reference>
<evidence type="ECO:0000256" key="1">
    <source>
        <dbReference type="SAM" id="MobiDB-lite"/>
    </source>
</evidence>
<evidence type="ECO:0000313" key="4">
    <source>
        <dbReference type="Proteomes" id="UP001139516"/>
    </source>
</evidence>
<dbReference type="GO" id="GO:0090313">
    <property type="term" value="P:regulation of protein targeting to membrane"/>
    <property type="evidence" value="ECO:0007669"/>
    <property type="project" value="TreeGrafter"/>
</dbReference>
<gene>
    <name evidence="3" type="ORF">M0638_24470</name>
</gene>
<dbReference type="InterPro" id="IPR007844">
    <property type="entry name" value="AsmA"/>
</dbReference>
<dbReference type="PANTHER" id="PTHR30441">
    <property type="entry name" value="DUF748 DOMAIN-CONTAINING PROTEIN"/>
    <property type="match status" value="1"/>
</dbReference>
<evidence type="ECO:0000259" key="2">
    <source>
        <dbReference type="Pfam" id="PF05170"/>
    </source>
</evidence>
<dbReference type="InterPro" id="IPR052894">
    <property type="entry name" value="AsmA-related"/>
</dbReference>
<accession>A0A9X2BYZ9</accession>
<sequence>MVAGQLASRRLDGDALLAVAAEAAPSAPATAPANPAVVPATPPPPDPPRPAASRRAIPDLPLPFDQLGALDANLRWNVGELAVRGAAWRDVSLWLVIEDGRARLDPFVATLPGGRIALRLAADATTEPPTIQLAARSEGLDLGVLLPTLGLRPPLGGPLEIDADLRGQGRNLRAVAGTLYGHLGLAMVGGHLDRRLTELVPADFRRFLIPGPLQGQDIPLRCLALRANAEGGVARSQALLLDGALGRVGGIGAVNLRDEQLRLRLLPDIRTARFNLRAPVAIGGTLLQPRWGVDPAGAAAGGLEAFLSFQTTPDRSLQALAGALGAAAQAGEMPGCGPQLALARGGRAGAEPAPESAPEPQATPEPAPAIPGVPRQLQGPAQDLLRGLFGRQR</sequence>
<comment type="caution">
    <text evidence="3">The sequence shown here is derived from an EMBL/GenBank/DDBJ whole genome shotgun (WGS) entry which is preliminary data.</text>
</comment>
<dbReference type="Pfam" id="PF05170">
    <property type="entry name" value="AsmA"/>
    <property type="match status" value="1"/>
</dbReference>
<feature type="region of interest" description="Disordered" evidence="1">
    <location>
        <begin position="341"/>
        <end position="393"/>
    </location>
</feature>
<feature type="compositionally biased region" description="Low complexity" evidence="1">
    <location>
        <begin position="27"/>
        <end position="39"/>
    </location>
</feature>
<evidence type="ECO:0000313" key="3">
    <source>
        <dbReference type="EMBL" id="MCK8787529.1"/>
    </source>
</evidence>
<protein>
    <submittedName>
        <fullName evidence="3">AsmA-like C-terminal region-containing protein</fullName>
    </submittedName>
</protein>
<feature type="compositionally biased region" description="Low complexity" evidence="1">
    <location>
        <begin position="341"/>
        <end position="354"/>
    </location>
</feature>